<dbReference type="SUPFAM" id="SSF54637">
    <property type="entry name" value="Thioesterase/thiol ester dehydrase-isomerase"/>
    <property type="match status" value="1"/>
</dbReference>
<dbReference type="InterPro" id="IPR050563">
    <property type="entry name" value="4-hydroxybenzoyl-CoA_TE"/>
</dbReference>
<comment type="caution">
    <text evidence="3">The sequence shown here is derived from an EMBL/GenBank/DDBJ whole genome shotgun (WGS) entry which is preliminary data.</text>
</comment>
<sequence length="153" mass="17275">MSYVHIHTVSVHFGDCDPAGIVFFPNFARWMDQSSLAFFRACGVPPWRELERSRGIVGTPLLETQTRFIQPATYGDVLEVHTRIAEWRHKVFVHEHRILRDGELLCEGREVRAFVVRLDEASGHRLKSIPVPADIRTLCDGPRAAEDAGRAGA</sequence>
<dbReference type="CDD" id="cd00586">
    <property type="entry name" value="4HBT"/>
    <property type="match status" value="1"/>
</dbReference>
<dbReference type="Gene3D" id="3.10.129.10">
    <property type="entry name" value="Hotdog Thioesterase"/>
    <property type="match status" value="1"/>
</dbReference>
<gene>
    <name evidence="3" type="ORF">G3A44_02420</name>
</gene>
<dbReference type="PANTHER" id="PTHR31793">
    <property type="entry name" value="4-HYDROXYBENZOYL-COA THIOESTERASE FAMILY MEMBER"/>
    <property type="match status" value="1"/>
</dbReference>
<accession>A0A7C9TIS1</accession>
<organism evidence="3 4">
    <name type="scientific">Ideonella livida</name>
    <dbReference type="NCBI Taxonomy" id="2707176"/>
    <lineage>
        <taxon>Bacteria</taxon>
        <taxon>Pseudomonadati</taxon>
        <taxon>Pseudomonadota</taxon>
        <taxon>Betaproteobacteria</taxon>
        <taxon>Burkholderiales</taxon>
        <taxon>Sphaerotilaceae</taxon>
        <taxon>Ideonella</taxon>
    </lineage>
</organism>
<dbReference type="InterPro" id="IPR029069">
    <property type="entry name" value="HotDog_dom_sf"/>
</dbReference>
<reference evidence="3 4" key="1">
    <citation type="submission" date="2020-02" db="EMBL/GenBank/DDBJ databases">
        <title>Ideonella bacterium strain TBM-1.</title>
        <authorList>
            <person name="Chen W.-M."/>
        </authorList>
    </citation>
    <scope>NUCLEOTIDE SEQUENCE [LARGE SCALE GENOMIC DNA]</scope>
    <source>
        <strain evidence="3 4">TBM-1</strain>
    </source>
</reference>
<dbReference type="RefSeq" id="WP_163455904.1">
    <property type="nucleotide sequence ID" value="NZ_JAAGOH010000002.1"/>
</dbReference>
<name>A0A7C9TIS1_9BURK</name>
<dbReference type="PIRSF" id="PIRSF003230">
    <property type="entry name" value="YbgC"/>
    <property type="match status" value="1"/>
</dbReference>
<proteinExistence type="inferred from homology"/>
<dbReference type="GO" id="GO:0047617">
    <property type="term" value="F:fatty acyl-CoA hydrolase activity"/>
    <property type="evidence" value="ECO:0007669"/>
    <property type="project" value="TreeGrafter"/>
</dbReference>
<dbReference type="Proteomes" id="UP000484255">
    <property type="component" value="Unassembled WGS sequence"/>
</dbReference>
<evidence type="ECO:0000256" key="1">
    <source>
        <dbReference type="ARBA" id="ARBA00005953"/>
    </source>
</evidence>
<protein>
    <submittedName>
        <fullName evidence="3">Acyl-CoA thioesterase</fullName>
    </submittedName>
</protein>
<dbReference type="Pfam" id="PF13279">
    <property type="entry name" value="4HBT_2"/>
    <property type="match status" value="1"/>
</dbReference>
<evidence type="ECO:0000313" key="3">
    <source>
        <dbReference type="EMBL" id="NDY90045.1"/>
    </source>
</evidence>
<evidence type="ECO:0000313" key="4">
    <source>
        <dbReference type="Proteomes" id="UP000484255"/>
    </source>
</evidence>
<comment type="similarity">
    <text evidence="1">Belongs to the 4-hydroxybenzoyl-CoA thioesterase family.</text>
</comment>
<dbReference type="EMBL" id="JAAGOH010000002">
    <property type="protein sequence ID" value="NDY90045.1"/>
    <property type="molecule type" value="Genomic_DNA"/>
</dbReference>
<dbReference type="InterPro" id="IPR006684">
    <property type="entry name" value="YbgC/YbaW"/>
</dbReference>
<evidence type="ECO:0000256" key="2">
    <source>
        <dbReference type="ARBA" id="ARBA00022801"/>
    </source>
</evidence>
<keyword evidence="2" id="KW-0378">Hydrolase</keyword>
<keyword evidence="4" id="KW-1185">Reference proteome</keyword>
<dbReference type="PANTHER" id="PTHR31793:SF27">
    <property type="entry name" value="NOVEL THIOESTERASE SUPERFAMILY DOMAIN AND SAPOSIN A-TYPE DOMAIN CONTAINING PROTEIN (0610012H03RIK)"/>
    <property type="match status" value="1"/>
</dbReference>
<dbReference type="AlphaFoldDB" id="A0A7C9TIS1"/>